<keyword evidence="1" id="KW-0175">Coiled coil</keyword>
<feature type="coiled-coil region" evidence="1">
    <location>
        <begin position="5"/>
        <end position="46"/>
    </location>
</feature>
<evidence type="ECO:0008006" key="4">
    <source>
        <dbReference type="Google" id="ProtNLM"/>
    </source>
</evidence>
<dbReference type="Proteomes" id="UP000462363">
    <property type="component" value="Unassembled WGS sequence"/>
</dbReference>
<dbReference type="EMBL" id="VUMB01000006">
    <property type="protein sequence ID" value="MSS39563.1"/>
    <property type="molecule type" value="Genomic_DNA"/>
</dbReference>
<proteinExistence type="predicted"/>
<accession>A0A844F3Z1</accession>
<gene>
    <name evidence="2" type="ORF">FYJ37_04100</name>
</gene>
<dbReference type="AlphaFoldDB" id="A0A844F3Z1"/>
<reference evidence="2 3" key="1">
    <citation type="submission" date="2019-08" db="EMBL/GenBank/DDBJ databases">
        <title>In-depth cultivation of the pig gut microbiome towards novel bacterial diversity and tailored functional studies.</title>
        <authorList>
            <person name="Wylensek D."/>
            <person name="Hitch T.C.A."/>
            <person name="Clavel T."/>
        </authorList>
    </citation>
    <scope>NUCLEOTIDE SEQUENCE [LARGE SCALE GENOMIC DNA]</scope>
    <source>
        <strain evidence="2 3">BL-389-WT-3D</strain>
    </source>
</reference>
<protein>
    <recommendedName>
        <fullName evidence="4">Flagellar export protein FliJ</fullName>
    </recommendedName>
</protein>
<evidence type="ECO:0000313" key="2">
    <source>
        <dbReference type="EMBL" id="MSS39563.1"/>
    </source>
</evidence>
<dbReference type="RefSeq" id="WP_004607053.1">
    <property type="nucleotide sequence ID" value="NZ_AP024846.1"/>
</dbReference>
<evidence type="ECO:0000256" key="1">
    <source>
        <dbReference type="SAM" id="Coils"/>
    </source>
</evidence>
<name>A0A844F3Z1_CLOSV</name>
<organism evidence="2 3">
    <name type="scientific">Clostridium scindens (strain JCM 10418 / VPI 12708)</name>
    <dbReference type="NCBI Taxonomy" id="29347"/>
    <lineage>
        <taxon>Bacteria</taxon>
        <taxon>Bacillati</taxon>
        <taxon>Bacillota</taxon>
        <taxon>Clostridia</taxon>
        <taxon>Lachnospirales</taxon>
        <taxon>Lachnospiraceae</taxon>
    </lineage>
</organism>
<sequence length="74" mass="8634">MARCKKSYEDQLKAVEEQIAKAQEKLNHLKEQRENILSKKREEELAELYQVLQENELTVDDVLGMLQESEAQTA</sequence>
<comment type="caution">
    <text evidence="2">The sequence shown here is derived from an EMBL/GenBank/DDBJ whole genome shotgun (WGS) entry which is preliminary data.</text>
</comment>
<dbReference type="GeneID" id="62696466"/>
<evidence type="ECO:0000313" key="3">
    <source>
        <dbReference type="Proteomes" id="UP000462363"/>
    </source>
</evidence>